<evidence type="ECO:0000256" key="6">
    <source>
        <dbReference type="ARBA" id="ARBA00023242"/>
    </source>
</evidence>
<dbReference type="AlphaFoldDB" id="A0AAJ0LX31"/>
<evidence type="ECO:0000259" key="9">
    <source>
        <dbReference type="Pfam" id="PF08743"/>
    </source>
</evidence>
<dbReference type="Pfam" id="PF15412">
    <property type="entry name" value="Nse4-Nse3_bdg"/>
    <property type="match status" value="1"/>
</dbReference>
<proteinExistence type="inferred from homology"/>
<comment type="subunit">
    <text evidence="7">Component of the SMC5-SMC6 complex.</text>
</comment>
<feature type="compositionally biased region" description="Polar residues" evidence="8">
    <location>
        <begin position="10"/>
        <end position="31"/>
    </location>
</feature>
<evidence type="ECO:0000256" key="4">
    <source>
        <dbReference type="ARBA" id="ARBA00023172"/>
    </source>
</evidence>
<evidence type="ECO:0000313" key="12">
    <source>
        <dbReference type="Proteomes" id="UP001271007"/>
    </source>
</evidence>
<comment type="subcellular location">
    <subcellularLocation>
        <location evidence="1 7">Nucleus</location>
    </subcellularLocation>
</comment>
<feature type="region of interest" description="Disordered" evidence="8">
    <location>
        <begin position="202"/>
        <end position="234"/>
    </location>
</feature>
<protein>
    <recommendedName>
        <fullName evidence="7">Non-structural maintenance of chromosomes element 4</fullName>
    </recommendedName>
</protein>
<comment type="caution">
    <text evidence="11">The sequence shown here is derived from an EMBL/GenBank/DDBJ whole genome shotgun (WGS) entry which is preliminary data.</text>
</comment>
<dbReference type="InterPro" id="IPR014854">
    <property type="entry name" value="Nse4_C"/>
</dbReference>
<feature type="compositionally biased region" description="Basic and acidic residues" evidence="8">
    <location>
        <begin position="32"/>
        <end position="41"/>
    </location>
</feature>
<evidence type="ECO:0000256" key="1">
    <source>
        <dbReference type="ARBA" id="ARBA00004123"/>
    </source>
</evidence>
<comment type="function">
    <text evidence="7">Component of the SMC5-SMC6 complex, that promotes sister chromatid alignment after DNA damage and facilitates double-stranded DNA breaks (DSBs) repair via homologous recombination between sister chromatids.</text>
</comment>
<evidence type="ECO:0000256" key="3">
    <source>
        <dbReference type="ARBA" id="ARBA00022763"/>
    </source>
</evidence>
<feature type="region of interest" description="Disordered" evidence="8">
    <location>
        <begin position="1"/>
        <end position="99"/>
    </location>
</feature>
<dbReference type="GO" id="GO:0006310">
    <property type="term" value="P:DNA recombination"/>
    <property type="evidence" value="ECO:0007669"/>
    <property type="project" value="UniProtKB-UniRule"/>
</dbReference>
<dbReference type="EMBL" id="JAWDJX010000001">
    <property type="protein sequence ID" value="KAK3058590.1"/>
    <property type="molecule type" value="Genomic_DNA"/>
</dbReference>
<keyword evidence="3 7" id="KW-0227">DNA damage</keyword>
<evidence type="ECO:0000259" key="10">
    <source>
        <dbReference type="Pfam" id="PF15412"/>
    </source>
</evidence>
<name>A0AAJ0LX31_9PEZI</name>
<evidence type="ECO:0000256" key="2">
    <source>
        <dbReference type="ARBA" id="ARBA00008997"/>
    </source>
</evidence>
<dbReference type="GO" id="GO:0006281">
    <property type="term" value="P:DNA repair"/>
    <property type="evidence" value="ECO:0007669"/>
    <property type="project" value="UniProtKB-UniRule"/>
</dbReference>
<feature type="region of interest" description="Disordered" evidence="8">
    <location>
        <begin position="272"/>
        <end position="309"/>
    </location>
</feature>
<dbReference type="InterPro" id="IPR027786">
    <property type="entry name" value="Nse4/EID"/>
</dbReference>
<evidence type="ECO:0000256" key="7">
    <source>
        <dbReference type="RuleBase" id="RU365071"/>
    </source>
</evidence>
<feature type="compositionally biased region" description="Polar residues" evidence="8">
    <location>
        <begin position="400"/>
        <end position="416"/>
    </location>
</feature>
<feature type="compositionally biased region" description="Polar residues" evidence="8">
    <location>
        <begin position="56"/>
        <end position="71"/>
    </location>
</feature>
<feature type="compositionally biased region" description="Acidic residues" evidence="8">
    <location>
        <begin position="81"/>
        <end position="90"/>
    </location>
</feature>
<dbReference type="InterPro" id="IPR029225">
    <property type="entry name" value="Nse4_Nse3-bd"/>
</dbReference>
<keyword evidence="12" id="KW-1185">Reference proteome</keyword>
<dbReference type="PANTHER" id="PTHR16140:SF0">
    <property type="entry name" value="NON-STRUCTURAL MAINTENANCE OF CHROMOSOMES ELEMENT 4"/>
    <property type="match status" value="1"/>
</dbReference>
<reference evidence="11" key="1">
    <citation type="submission" date="2023-04" db="EMBL/GenBank/DDBJ databases">
        <title>Black Yeasts Isolated from many extreme environments.</title>
        <authorList>
            <person name="Coleine C."/>
            <person name="Stajich J.E."/>
            <person name="Selbmann L."/>
        </authorList>
    </citation>
    <scope>NUCLEOTIDE SEQUENCE</scope>
    <source>
        <strain evidence="11">CCFEE 5312</strain>
    </source>
</reference>
<gene>
    <name evidence="11" type="ORF">LTR09_000154</name>
</gene>
<evidence type="ECO:0000256" key="5">
    <source>
        <dbReference type="ARBA" id="ARBA00023204"/>
    </source>
</evidence>
<dbReference type="Pfam" id="PF08743">
    <property type="entry name" value="Nse4_C"/>
    <property type="match status" value="1"/>
</dbReference>
<organism evidence="11 12">
    <name type="scientific">Extremus antarcticus</name>
    <dbReference type="NCBI Taxonomy" id="702011"/>
    <lineage>
        <taxon>Eukaryota</taxon>
        <taxon>Fungi</taxon>
        <taxon>Dikarya</taxon>
        <taxon>Ascomycota</taxon>
        <taxon>Pezizomycotina</taxon>
        <taxon>Dothideomycetes</taxon>
        <taxon>Dothideomycetidae</taxon>
        <taxon>Mycosphaerellales</taxon>
        <taxon>Extremaceae</taxon>
        <taxon>Extremus</taxon>
    </lineage>
</organism>
<keyword evidence="6 7" id="KW-0539">Nucleus</keyword>
<evidence type="ECO:0000256" key="8">
    <source>
        <dbReference type="SAM" id="MobiDB-lite"/>
    </source>
</evidence>
<sequence>MARLNPRPSHATNAPSSRYNSTTPAPSGTSDQENRDPDMHPRGKGKGRATDGPRPQRSSLPTPTSEGSDNTRGQKRKAPEEELDTDEEEELRFKKYFDPNQQADVRREVKRKSRALERDFQERRDDLLRDSGDGLRRTISQANKIYKEVKQTNDATLDSRLLVNVSDLANKKTAQLVLGDSSTGVDVDEFLSKCISFMRNGGPLERSEDDAAASRNPRRRRTHNRDDSDDEEDIDDIVGGALDWEALGRLACFPSNARPCVPSFLLGPLSVEKKQRTQTQRRARQSKDTGREARPENLSKEDLSHDDSKGLQATCTRIRNNLFKHQSVGEKALHEAGITSNEELGSATAKEILRRSRLADNGAVSLFDYVLNPHSFGQTVENLFYVSFLIKEGSVGVTSDSGGLPTLSPSEPSTLEQQRKNKSSKHQAVLALDYGVWEELVQAFEVKEPLIPHREEEGQTQQVGSWGWYS</sequence>
<dbReference type="GO" id="GO:0030915">
    <property type="term" value="C:Smc5-Smc6 complex"/>
    <property type="evidence" value="ECO:0007669"/>
    <property type="project" value="UniProtKB-UniRule"/>
</dbReference>
<keyword evidence="5 7" id="KW-0234">DNA repair</keyword>
<feature type="domain" description="Nse4/EID protein Nse3/MAGE-binding" evidence="10">
    <location>
        <begin position="158"/>
        <end position="210"/>
    </location>
</feature>
<evidence type="ECO:0000313" key="11">
    <source>
        <dbReference type="EMBL" id="KAK3058590.1"/>
    </source>
</evidence>
<dbReference type="PANTHER" id="PTHR16140">
    <property type="entry name" value="NON-STRUCTURAL MAINTENANCE OF CHROMOSOMES ELEMENT 4"/>
    <property type="match status" value="1"/>
</dbReference>
<feature type="domain" description="Non-structural maintenance of chromosome element 4 C-terminal" evidence="9">
    <location>
        <begin position="364"/>
        <end position="451"/>
    </location>
</feature>
<keyword evidence="4 7" id="KW-0233">DNA recombination</keyword>
<comment type="similarity">
    <text evidence="2 7">Belongs to the NSE4 family.</text>
</comment>
<accession>A0AAJ0LX31</accession>
<dbReference type="Proteomes" id="UP001271007">
    <property type="component" value="Unassembled WGS sequence"/>
</dbReference>
<feature type="compositionally biased region" description="Basic and acidic residues" evidence="8">
    <location>
        <begin position="285"/>
        <end position="309"/>
    </location>
</feature>
<dbReference type="GO" id="GO:0005634">
    <property type="term" value="C:nucleus"/>
    <property type="evidence" value="ECO:0007669"/>
    <property type="project" value="UniProtKB-SubCell"/>
</dbReference>
<feature type="region of interest" description="Disordered" evidence="8">
    <location>
        <begin position="400"/>
        <end position="422"/>
    </location>
</feature>